<evidence type="ECO:0000256" key="6">
    <source>
        <dbReference type="ARBA" id="ARBA00022833"/>
    </source>
</evidence>
<dbReference type="Gene3D" id="3.30.420.360">
    <property type="match status" value="1"/>
</dbReference>
<dbReference type="InterPro" id="IPR055128">
    <property type="entry name" value="HypF_C_2"/>
</dbReference>
<dbReference type="InterPro" id="IPR011125">
    <property type="entry name" value="Znf_HypF"/>
</dbReference>
<evidence type="ECO:0000256" key="1">
    <source>
        <dbReference type="ARBA" id="ARBA00004711"/>
    </source>
</evidence>
<dbReference type="PANTHER" id="PTHR42959:SF1">
    <property type="entry name" value="CARBAMOYLTRANSFERASE HYPF"/>
    <property type="match status" value="1"/>
</dbReference>
<comment type="catalytic activity">
    <reaction evidence="9">
        <text>an acyl phosphate + H2O = a carboxylate + phosphate + H(+)</text>
        <dbReference type="Rhea" id="RHEA:14965"/>
        <dbReference type="ChEBI" id="CHEBI:15377"/>
        <dbReference type="ChEBI" id="CHEBI:15378"/>
        <dbReference type="ChEBI" id="CHEBI:29067"/>
        <dbReference type="ChEBI" id="CHEBI:43474"/>
        <dbReference type="ChEBI" id="CHEBI:59918"/>
        <dbReference type="EC" id="3.6.1.7"/>
    </reaction>
</comment>
<sequence>MCREVRELRLRGVVQGVGFRPHVARIARRHGIRGTCLNDDTGVQILAWGTPAQLDAFRRDLLGELPPLAHVLSADEHPIAPPPGPAPEGFRILASAHAPGQRTLIPPDVATCPECLAEMRDPTNRRYRYPFTTCTHCGPRLSIIEALPYDRPNTTLRVFPLCPSCQREYTDPEDRRYHAQPISCPDCGPRLWFEAPGEPGGEPGEPGGVIEGTEPALAAARRLLEDGGILALKGLGGFHLLCDAARPEAIARLRRLKRRPDKPLALMVPDVEGARALTQLSEADAQLLISPAHPILLAPLRPEVLERIAGATTGKAQAAAQIAPGLREWGIMLPYTPIHHLLLDPPLDRPLVVTSGNPGGEPIEFDEQRARTSLRPFCDGFLLHDRGIHLPVEDSVLRAGGPGGQPIPVRRARGYAPLPVPLPEPWDSGPVVLGVGGELKNTCALAIDDLAHLSSHHGDMGSLRTQESFERSVRVYEQLRGERPELLVCDLHPGYATTTWAERYCAEHDVPLLRVQHHLAHALSLLAEHGRGEEPAVVAVLDGTGYGTDGAIWGAELLRVEPSRRGCERQPLIPEFPLLGGDRAIRQPWRLLLAQCRAWGIEPPPLDVLRRPEAELLRAQLDAPPRVGQRWPPGAVACTSLGRVLDAAAVALGLVDEQTFEGQAPMLLEAQAAAARERRPSRARSIPDALRELLHEQPPSTPAPERAWTFLHGIAAHCARELEEAARRAGLRVVGVSGGCAVNVLFIGLLGEVLGRHGIELLTHRVVPPNDGGLSLGQVLAGRAALR</sequence>
<gene>
    <name evidence="12" type="primary">hypF</name>
    <name evidence="12" type="ORF">L1O03_08335</name>
</gene>
<evidence type="ECO:0000313" key="12">
    <source>
        <dbReference type="EMBL" id="MCF4007179.1"/>
    </source>
</evidence>
<evidence type="ECO:0000259" key="11">
    <source>
        <dbReference type="PROSITE" id="PS51163"/>
    </source>
</evidence>
<dbReference type="SUPFAM" id="SSF55821">
    <property type="entry name" value="YrdC/RibB"/>
    <property type="match status" value="1"/>
</dbReference>
<dbReference type="Gene3D" id="3.30.420.40">
    <property type="match status" value="1"/>
</dbReference>
<evidence type="ECO:0000256" key="7">
    <source>
        <dbReference type="ARBA" id="ARBA00048220"/>
    </source>
</evidence>
<dbReference type="GO" id="GO:0016874">
    <property type="term" value="F:ligase activity"/>
    <property type="evidence" value="ECO:0007669"/>
    <property type="project" value="UniProtKB-UniRule"/>
</dbReference>
<feature type="active site" evidence="9">
    <location>
        <position position="38"/>
    </location>
</feature>
<proteinExistence type="inferred from homology"/>
<dbReference type="PROSITE" id="PS51163">
    <property type="entry name" value="YRDC"/>
    <property type="match status" value="1"/>
</dbReference>
<dbReference type="InterPro" id="IPR004421">
    <property type="entry name" value="Carbamoyltransferase_HypF"/>
</dbReference>
<organism evidence="12 13">
    <name type="scientific">Corynebacterium uropygiale</name>
    <dbReference type="NCBI Taxonomy" id="1775911"/>
    <lineage>
        <taxon>Bacteria</taxon>
        <taxon>Bacillati</taxon>
        <taxon>Actinomycetota</taxon>
        <taxon>Actinomycetes</taxon>
        <taxon>Mycobacteriales</taxon>
        <taxon>Corynebacteriaceae</taxon>
        <taxon>Corynebacterium</taxon>
    </lineage>
</organism>
<keyword evidence="4" id="KW-0479">Metal-binding</keyword>
<dbReference type="Pfam" id="PF01300">
    <property type="entry name" value="Sua5_yciO_yrdC"/>
    <property type="match status" value="1"/>
</dbReference>
<dbReference type="Gene3D" id="3.30.110.120">
    <property type="match status" value="1"/>
</dbReference>
<keyword evidence="6" id="KW-0862">Zinc</keyword>
<feature type="domain" description="YrdC-like" evidence="11">
    <location>
        <begin position="214"/>
        <end position="414"/>
    </location>
</feature>
<dbReference type="GO" id="GO:0008270">
    <property type="term" value="F:zinc ion binding"/>
    <property type="evidence" value="ECO:0007669"/>
    <property type="project" value="UniProtKB-KW"/>
</dbReference>
<keyword evidence="9" id="KW-0378">Hydrolase</keyword>
<comment type="catalytic activity">
    <reaction evidence="7">
        <text>C-terminal L-cysteinyl-[HypE protein] + carbamoyl phosphate + ATP + H2O = C-terminal S-carboxamide-L-cysteinyl-[HypE protein] + AMP + phosphate + diphosphate + H(+)</text>
        <dbReference type="Rhea" id="RHEA:55636"/>
        <dbReference type="Rhea" id="RHEA-COMP:14247"/>
        <dbReference type="Rhea" id="RHEA-COMP:14392"/>
        <dbReference type="ChEBI" id="CHEBI:15377"/>
        <dbReference type="ChEBI" id="CHEBI:15378"/>
        <dbReference type="ChEBI" id="CHEBI:30616"/>
        <dbReference type="ChEBI" id="CHEBI:33019"/>
        <dbReference type="ChEBI" id="CHEBI:43474"/>
        <dbReference type="ChEBI" id="CHEBI:58228"/>
        <dbReference type="ChEBI" id="CHEBI:76913"/>
        <dbReference type="ChEBI" id="CHEBI:139126"/>
        <dbReference type="ChEBI" id="CHEBI:456215"/>
    </reaction>
</comment>
<evidence type="ECO:0000256" key="3">
    <source>
        <dbReference type="ARBA" id="ARBA00022598"/>
    </source>
</evidence>
<evidence type="ECO:0000256" key="8">
    <source>
        <dbReference type="PIRNR" id="PIRNR006256"/>
    </source>
</evidence>
<dbReference type="Pfam" id="PF17788">
    <property type="entry name" value="HypF_C"/>
    <property type="match status" value="1"/>
</dbReference>
<evidence type="ECO:0000313" key="13">
    <source>
        <dbReference type="Proteomes" id="UP001139336"/>
    </source>
</evidence>
<name>A0A9X1QPW6_9CORY</name>
<keyword evidence="5" id="KW-0863">Zinc-finger</keyword>
<keyword evidence="3 12" id="KW-0436">Ligase</keyword>
<reference evidence="12" key="1">
    <citation type="submission" date="2022-01" db="EMBL/GenBank/DDBJ databases">
        <title>Corynebacterium sp. nov isolated from isolated from the feces of the greater white-fronted geese (Anser albifrons) at Poyang Lake, PR China.</title>
        <authorList>
            <person name="Liu Q."/>
        </authorList>
    </citation>
    <scope>NUCLEOTIDE SEQUENCE</scope>
    <source>
        <strain evidence="12">JCM 32435</strain>
    </source>
</reference>
<dbReference type="InterPro" id="IPR051060">
    <property type="entry name" value="Carbamoyltrans_HypF-like"/>
</dbReference>
<dbReference type="InterPro" id="IPR001792">
    <property type="entry name" value="Acylphosphatase-like_dom"/>
</dbReference>
<evidence type="ECO:0000256" key="5">
    <source>
        <dbReference type="ARBA" id="ARBA00022771"/>
    </source>
</evidence>
<dbReference type="EMBL" id="JAKGSI010000004">
    <property type="protein sequence ID" value="MCF4007179.1"/>
    <property type="molecule type" value="Genomic_DNA"/>
</dbReference>
<dbReference type="GO" id="GO:0016743">
    <property type="term" value="F:carboxyl- or carbamoyltransferase activity"/>
    <property type="evidence" value="ECO:0007669"/>
    <property type="project" value="UniProtKB-UniRule"/>
</dbReference>
<dbReference type="AlphaFoldDB" id="A0A9X1QPW6"/>
<evidence type="ECO:0000256" key="4">
    <source>
        <dbReference type="ARBA" id="ARBA00022723"/>
    </source>
</evidence>
<dbReference type="NCBIfam" id="TIGR00143">
    <property type="entry name" value="hypF"/>
    <property type="match status" value="1"/>
</dbReference>
<dbReference type="PANTHER" id="PTHR42959">
    <property type="entry name" value="CARBAMOYLTRANSFERASE"/>
    <property type="match status" value="1"/>
</dbReference>
<evidence type="ECO:0000256" key="9">
    <source>
        <dbReference type="PROSITE-ProRule" id="PRU00520"/>
    </source>
</evidence>
<dbReference type="PIRSF" id="PIRSF006256">
    <property type="entry name" value="CMPcnvr_hdrg_mat"/>
    <property type="match status" value="1"/>
</dbReference>
<keyword evidence="13" id="KW-1185">Reference proteome</keyword>
<dbReference type="InterPro" id="IPR041440">
    <property type="entry name" value="HypF_C"/>
</dbReference>
<dbReference type="PROSITE" id="PS51160">
    <property type="entry name" value="ACYLPHOSPHATASE_3"/>
    <property type="match status" value="1"/>
</dbReference>
<dbReference type="InterPro" id="IPR017945">
    <property type="entry name" value="DHBP_synth_RibB-like_a/b_dom"/>
</dbReference>
<dbReference type="GO" id="GO:0003725">
    <property type="term" value="F:double-stranded RNA binding"/>
    <property type="evidence" value="ECO:0007669"/>
    <property type="project" value="InterPro"/>
</dbReference>
<comment type="similarity">
    <text evidence="2 8">Belongs to the carbamoyltransferase HypF family.</text>
</comment>
<dbReference type="InterPro" id="IPR006070">
    <property type="entry name" value="Sua5-like_dom"/>
</dbReference>
<dbReference type="RefSeq" id="WP_236119320.1">
    <property type="nucleotide sequence ID" value="NZ_JAKGSI010000004.1"/>
</dbReference>
<feature type="active site" evidence="9">
    <location>
        <position position="20"/>
    </location>
</feature>
<dbReference type="EC" id="6.2.-.-" evidence="8"/>
<evidence type="ECO:0000256" key="2">
    <source>
        <dbReference type="ARBA" id="ARBA00008097"/>
    </source>
</evidence>
<dbReference type="Gene3D" id="3.90.870.50">
    <property type="match status" value="1"/>
</dbReference>
<dbReference type="GO" id="GO:0051604">
    <property type="term" value="P:protein maturation"/>
    <property type="evidence" value="ECO:0007669"/>
    <property type="project" value="TreeGrafter"/>
</dbReference>
<dbReference type="InterPro" id="IPR017968">
    <property type="entry name" value="Acylphosphatase_CS"/>
</dbReference>
<dbReference type="PROSITE" id="PS00150">
    <property type="entry name" value="ACYLPHOSPHATASE_1"/>
    <property type="match status" value="1"/>
</dbReference>
<dbReference type="GO" id="GO:0003998">
    <property type="term" value="F:acylphosphatase activity"/>
    <property type="evidence" value="ECO:0007669"/>
    <property type="project" value="UniProtKB-EC"/>
</dbReference>
<dbReference type="Proteomes" id="UP001139336">
    <property type="component" value="Unassembled WGS sequence"/>
</dbReference>
<dbReference type="InterPro" id="IPR036046">
    <property type="entry name" value="Acylphosphatase-like_dom_sf"/>
</dbReference>
<dbReference type="SUPFAM" id="SSF54975">
    <property type="entry name" value="Acylphosphatase/BLUF domain-like"/>
    <property type="match status" value="1"/>
</dbReference>
<feature type="domain" description="Acylphosphatase-like" evidence="10">
    <location>
        <begin position="5"/>
        <end position="94"/>
    </location>
</feature>
<dbReference type="Pfam" id="PF00708">
    <property type="entry name" value="Acylphosphatase"/>
    <property type="match status" value="1"/>
</dbReference>
<accession>A0A9X1QPW6</accession>
<protein>
    <recommendedName>
        <fullName evidence="8">Carbamoyltransferase</fullName>
        <ecNumber evidence="8">6.2.-.-</ecNumber>
    </recommendedName>
</protein>
<comment type="caution">
    <text evidence="12">The sequence shown here is derived from an EMBL/GenBank/DDBJ whole genome shotgun (WGS) entry which is preliminary data.</text>
</comment>
<dbReference type="Pfam" id="PF22521">
    <property type="entry name" value="HypF_C_2"/>
    <property type="match status" value="1"/>
</dbReference>
<evidence type="ECO:0000259" key="10">
    <source>
        <dbReference type="PROSITE" id="PS51160"/>
    </source>
</evidence>
<dbReference type="Pfam" id="PF07503">
    <property type="entry name" value="zf-HYPF"/>
    <property type="match status" value="2"/>
</dbReference>
<comment type="pathway">
    <text evidence="1">Protein modification; [NiFe] hydrogenase maturation.</text>
</comment>